<evidence type="ECO:0000256" key="1">
    <source>
        <dbReference type="SAM" id="MobiDB-lite"/>
    </source>
</evidence>
<dbReference type="CDD" id="cd14688">
    <property type="entry name" value="bZIP_YAP"/>
    <property type="match status" value="1"/>
</dbReference>
<sequence length="275" mass="30164">MSSYQLPEDQDYIEVQPPYGSEREWDDADQSTRHSSTSGQSKLSTSSSSRSGKSRSSKRKGSKTTTTANQSGSDTEKDSSEMSSSRISKHSSSSHVSRRDKPMSGAAKKKTDDWTEVTEPDERRRIQNRIAQRKFREKAREQKDRAQRDAQNQQYAGSAYQIPDPEDFTLDDGGDLSGLPWGGLNMRHVVARGHASASTGHHTHSHHSGHTSSSVMHTPGPAPVDQALYQMNPYGYAAHPVDASSVTGDVYGYDSPYGGYYDYDPSAAADGTHSL</sequence>
<dbReference type="InterPro" id="IPR052635">
    <property type="entry name" value="Sec_Metab_Biosynth_Reg"/>
</dbReference>
<feature type="compositionally biased region" description="Low complexity" evidence="1">
    <location>
        <begin position="81"/>
        <end position="95"/>
    </location>
</feature>
<evidence type="ECO:0000313" key="3">
    <source>
        <dbReference type="EMBL" id="KAK3906553.1"/>
    </source>
</evidence>
<feature type="compositionally biased region" description="Low complexity" evidence="1">
    <location>
        <begin position="35"/>
        <end position="51"/>
    </location>
</feature>
<reference evidence="3" key="1">
    <citation type="journal article" date="2023" name="Mol. Phylogenet. Evol.">
        <title>Genome-scale phylogeny and comparative genomics of the fungal order Sordariales.</title>
        <authorList>
            <person name="Hensen N."/>
            <person name="Bonometti L."/>
            <person name="Westerberg I."/>
            <person name="Brannstrom I.O."/>
            <person name="Guillou S."/>
            <person name="Cros-Aarteil S."/>
            <person name="Calhoun S."/>
            <person name="Haridas S."/>
            <person name="Kuo A."/>
            <person name="Mondo S."/>
            <person name="Pangilinan J."/>
            <person name="Riley R."/>
            <person name="LaButti K."/>
            <person name="Andreopoulos B."/>
            <person name="Lipzen A."/>
            <person name="Chen C."/>
            <person name="Yan M."/>
            <person name="Daum C."/>
            <person name="Ng V."/>
            <person name="Clum A."/>
            <person name="Steindorff A."/>
            <person name="Ohm R.A."/>
            <person name="Martin F."/>
            <person name="Silar P."/>
            <person name="Natvig D.O."/>
            <person name="Lalanne C."/>
            <person name="Gautier V."/>
            <person name="Ament-Velasquez S.L."/>
            <person name="Kruys A."/>
            <person name="Hutchinson M.I."/>
            <person name="Powell A.J."/>
            <person name="Barry K."/>
            <person name="Miller A.N."/>
            <person name="Grigoriev I.V."/>
            <person name="Debuchy R."/>
            <person name="Gladieux P."/>
            <person name="Hiltunen Thoren M."/>
            <person name="Johannesson H."/>
        </authorList>
    </citation>
    <scope>NUCLEOTIDE SEQUENCE</scope>
    <source>
        <strain evidence="3">CBS 103.79</strain>
    </source>
</reference>
<feature type="region of interest" description="Disordered" evidence="1">
    <location>
        <begin position="194"/>
        <end position="217"/>
    </location>
</feature>
<proteinExistence type="predicted"/>
<comment type="caution">
    <text evidence="3">The sequence shown here is derived from an EMBL/GenBank/DDBJ whole genome shotgun (WGS) entry which is preliminary data.</text>
</comment>
<evidence type="ECO:0000313" key="4">
    <source>
        <dbReference type="Proteomes" id="UP001303889"/>
    </source>
</evidence>
<dbReference type="Proteomes" id="UP001303889">
    <property type="component" value="Unassembled WGS sequence"/>
</dbReference>
<dbReference type="GO" id="GO:0003700">
    <property type="term" value="F:DNA-binding transcription factor activity"/>
    <property type="evidence" value="ECO:0007669"/>
    <property type="project" value="InterPro"/>
</dbReference>
<dbReference type="PROSITE" id="PS00036">
    <property type="entry name" value="BZIP_BASIC"/>
    <property type="match status" value="1"/>
</dbReference>
<protein>
    <recommendedName>
        <fullName evidence="2">BZIP domain-containing protein</fullName>
    </recommendedName>
</protein>
<feature type="compositionally biased region" description="Basic residues" evidence="1">
    <location>
        <begin position="52"/>
        <end position="62"/>
    </location>
</feature>
<name>A0AAN6MUK6_9PEZI</name>
<organism evidence="3 4">
    <name type="scientific">Staphylotrichum tortipilum</name>
    <dbReference type="NCBI Taxonomy" id="2831512"/>
    <lineage>
        <taxon>Eukaryota</taxon>
        <taxon>Fungi</taxon>
        <taxon>Dikarya</taxon>
        <taxon>Ascomycota</taxon>
        <taxon>Pezizomycotina</taxon>
        <taxon>Sordariomycetes</taxon>
        <taxon>Sordariomycetidae</taxon>
        <taxon>Sordariales</taxon>
        <taxon>Chaetomiaceae</taxon>
        <taxon>Staphylotrichum</taxon>
    </lineage>
</organism>
<evidence type="ECO:0000259" key="2">
    <source>
        <dbReference type="PROSITE" id="PS00036"/>
    </source>
</evidence>
<dbReference type="PANTHER" id="PTHR39607:SF2">
    <property type="entry name" value="BZIP DOMAIN-CONTAINING PROTEIN"/>
    <property type="match status" value="1"/>
</dbReference>
<dbReference type="EMBL" id="MU855324">
    <property type="protein sequence ID" value="KAK3906553.1"/>
    <property type="molecule type" value="Genomic_DNA"/>
</dbReference>
<feature type="region of interest" description="Disordered" evidence="1">
    <location>
        <begin position="1"/>
        <end position="156"/>
    </location>
</feature>
<accession>A0AAN6MUK6</accession>
<dbReference type="AlphaFoldDB" id="A0AAN6MUK6"/>
<dbReference type="PANTHER" id="PTHR39607">
    <property type="entry name" value="XANTHOCILLIN BIOSYNTHESIS CLUSTER TRANSCRIPTION FACTOR XANC-RELATED"/>
    <property type="match status" value="1"/>
</dbReference>
<keyword evidence="4" id="KW-1185">Reference proteome</keyword>
<feature type="domain" description="BZIP" evidence="2">
    <location>
        <begin position="123"/>
        <end position="138"/>
    </location>
</feature>
<reference evidence="3" key="2">
    <citation type="submission" date="2023-05" db="EMBL/GenBank/DDBJ databases">
        <authorList>
            <consortium name="Lawrence Berkeley National Laboratory"/>
            <person name="Steindorff A."/>
            <person name="Hensen N."/>
            <person name="Bonometti L."/>
            <person name="Westerberg I."/>
            <person name="Brannstrom I.O."/>
            <person name="Guillou S."/>
            <person name="Cros-Aarteil S."/>
            <person name="Calhoun S."/>
            <person name="Haridas S."/>
            <person name="Kuo A."/>
            <person name="Mondo S."/>
            <person name="Pangilinan J."/>
            <person name="Riley R."/>
            <person name="Labutti K."/>
            <person name="Andreopoulos B."/>
            <person name="Lipzen A."/>
            <person name="Chen C."/>
            <person name="Yanf M."/>
            <person name="Daum C."/>
            <person name="Ng V."/>
            <person name="Clum A."/>
            <person name="Ohm R."/>
            <person name="Martin F."/>
            <person name="Silar P."/>
            <person name="Natvig D."/>
            <person name="Lalanne C."/>
            <person name="Gautier V."/>
            <person name="Ament-Velasquez S.L."/>
            <person name="Kruys A."/>
            <person name="Hutchinson M.I."/>
            <person name="Powell A.J."/>
            <person name="Barry K."/>
            <person name="Miller A.N."/>
            <person name="Grigoriev I.V."/>
            <person name="Debuchy R."/>
            <person name="Gladieux P."/>
            <person name="Thoren M.H."/>
            <person name="Johannesson H."/>
        </authorList>
    </citation>
    <scope>NUCLEOTIDE SEQUENCE</scope>
    <source>
        <strain evidence="3">CBS 103.79</strain>
    </source>
</reference>
<feature type="compositionally biased region" description="Basic and acidic residues" evidence="1">
    <location>
        <begin position="138"/>
        <end position="148"/>
    </location>
</feature>
<dbReference type="InterPro" id="IPR004827">
    <property type="entry name" value="bZIP"/>
</dbReference>
<gene>
    <name evidence="3" type="ORF">C8A05DRAFT_40664</name>
</gene>